<gene>
    <name evidence="1" type="ORF">STPYR_11094</name>
</gene>
<name>A0A1Y5Q8I6_9GAMM</name>
<sequence length="29" mass="3342">MGAKNQDLSNPLIYVEFIFHKTYTPLTEA</sequence>
<evidence type="ECO:0000313" key="1">
    <source>
        <dbReference type="EMBL" id="SBV36164.1"/>
    </source>
</evidence>
<reference evidence="1" key="1">
    <citation type="submission" date="2016-03" db="EMBL/GenBank/DDBJ databases">
        <authorList>
            <person name="Ploux O."/>
        </authorList>
    </citation>
    <scope>NUCLEOTIDE SEQUENCE</scope>
    <source>
        <strain evidence="1">UC10</strain>
    </source>
</reference>
<protein>
    <submittedName>
        <fullName evidence="1">Uncharacterized protein</fullName>
    </submittedName>
</protein>
<organism evidence="1">
    <name type="scientific">uncultured Stenotrophomonas sp</name>
    <dbReference type="NCBI Taxonomy" id="165438"/>
    <lineage>
        <taxon>Bacteria</taxon>
        <taxon>Pseudomonadati</taxon>
        <taxon>Pseudomonadota</taxon>
        <taxon>Gammaproteobacteria</taxon>
        <taxon>Lysobacterales</taxon>
        <taxon>Lysobacteraceae</taxon>
        <taxon>Stenotrophomonas</taxon>
        <taxon>environmental samples</taxon>
    </lineage>
</organism>
<dbReference type="EMBL" id="FLTS01000001">
    <property type="protein sequence ID" value="SBV36164.1"/>
    <property type="molecule type" value="Genomic_DNA"/>
</dbReference>
<dbReference type="AlphaFoldDB" id="A0A1Y5Q8I6"/>
<accession>A0A1Y5Q8I6</accession>
<proteinExistence type="predicted"/>